<gene>
    <name evidence="2" type="ORF">OF850_15785</name>
</gene>
<evidence type="ECO:0000313" key="2">
    <source>
        <dbReference type="EMBL" id="MCW8087094.1"/>
    </source>
</evidence>
<dbReference type="EMBL" id="JAPFQI010000013">
    <property type="protein sequence ID" value="MCW8087094.1"/>
    <property type="molecule type" value="Genomic_DNA"/>
</dbReference>
<reference evidence="2 3" key="1">
    <citation type="submission" date="2022-10" db="EMBL/GenBank/DDBJ databases">
        <title>Roseococcus glaciei nov., sp. nov., isolated from glacier.</title>
        <authorList>
            <person name="Liu Q."/>
            <person name="Xin Y.-H."/>
        </authorList>
    </citation>
    <scope>NUCLEOTIDE SEQUENCE [LARGE SCALE GENOMIC DNA]</scope>
    <source>
        <strain evidence="2 3">MDT2-1-1</strain>
    </source>
</reference>
<keyword evidence="1" id="KW-0732">Signal</keyword>
<dbReference type="Proteomes" id="UP001526430">
    <property type="component" value="Unassembled WGS sequence"/>
</dbReference>
<dbReference type="PROSITE" id="PS51257">
    <property type="entry name" value="PROKAR_LIPOPROTEIN"/>
    <property type="match status" value="1"/>
</dbReference>
<name>A0ABT3NY45_9PROT</name>
<evidence type="ECO:0000313" key="3">
    <source>
        <dbReference type="Proteomes" id="UP001526430"/>
    </source>
</evidence>
<organism evidence="2 3">
    <name type="scientific">Sabulicella glaciei</name>
    <dbReference type="NCBI Taxonomy" id="2984948"/>
    <lineage>
        <taxon>Bacteria</taxon>
        <taxon>Pseudomonadati</taxon>
        <taxon>Pseudomonadota</taxon>
        <taxon>Alphaproteobacteria</taxon>
        <taxon>Acetobacterales</taxon>
        <taxon>Acetobacteraceae</taxon>
        <taxon>Sabulicella</taxon>
    </lineage>
</organism>
<keyword evidence="3" id="KW-1185">Reference proteome</keyword>
<sequence>MTYRPLLALALLALSACASPRGEEGFIPFWNAAENRDLSHSPQLGVSFPGSQAPGAVIPFTMDTGSVGVIASADHFRPEPGARSLGPGRRAYSSSGVVEVGEWFLAEIALHAPSGREAARARVPVLQVRRIECLPSARRCTPQAEARHVAMMGVGFAPGHGPAADATPDYNPLLNLTRGGHGRRGWVITRHGLHPGLGETEGFRFVSLTPRTASSLPGRPDWNAVPAPIGVNGTTAPGGVLVDTGIGEAFLSPPDGVALPRGPAPAGTRISVGLPGGAEWVAVASETPSPPGPESVLVVHDGVPFVNTGRRFLLGHDIAFDAEAGRYGFRPVSR</sequence>
<proteinExistence type="predicted"/>
<dbReference type="RefSeq" id="WP_301591242.1">
    <property type="nucleotide sequence ID" value="NZ_JAPFQI010000013.1"/>
</dbReference>
<protein>
    <submittedName>
        <fullName evidence="2">Uncharacterized protein</fullName>
    </submittedName>
</protein>
<comment type="caution">
    <text evidence="2">The sequence shown here is derived from an EMBL/GenBank/DDBJ whole genome shotgun (WGS) entry which is preliminary data.</text>
</comment>
<feature type="chain" id="PRO_5047294291" evidence="1">
    <location>
        <begin position="19"/>
        <end position="334"/>
    </location>
</feature>
<feature type="signal peptide" evidence="1">
    <location>
        <begin position="1"/>
        <end position="18"/>
    </location>
</feature>
<evidence type="ECO:0000256" key="1">
    <source>
        <dbReference type="SAM" id="SignalP"/>
    </source>
</evidence>
<accession>A0ABT3NY45</accession>